<proteinExistence type="predicted"/>
<keyword evidence="2" id="KW-1185">Reference proteome</keyword>
<organism evidence="1 2">
    <name type="scientific">Irpex rosettiformis</name>
    <dbReference type="NCBI Taxonomy" id="378272"/>
    <lineage>
        <taxon>Eukaryota</taxon>
        <taxon>Fungi</taxon>
        <taxon>Dikarya</taxon>
        <taxon>Basidiomycota</taxon>
        <taxon>Agaricomycotina</taxon>
        <taxon>Agaricomycetes</taxon>
        <taxon>Polyporales</taxon>
        <taxon>Irpicaceae</taxon>
        <taxon>Irpex</taxon>
    </lineage>
</organism>
<evidence type="ECO:0000313" key="2">
    <source>
        <dbReference type="Proteomes" id="UP001055072"/>
    </source>
</evidence>
<sequence length="574" mass="61599">MPHSISTPPPAVFSTPRIATLFTSLLVSLASGTNYVFSAYGPQLSSRLHLSHTQQNIVGLAGNIGVYSTAPIWGRIVDTKGPKPLLVLGFVSLLIGYNGIRFFYDAGLPEGVTDLSLIAFCTLVVCSFLTGIGGNGGLASAMNATAKSFPDGARATVTGLVISGFGLSAFLFSSIAHVIFPGNTSDFLLLLAIGTSLPMVLGFFFIRPIPLPHHEYSHVPDTIDETDDAIFSVETPPPYRGDHSRTNLLDSSPDAGSYVDEEEELDEVEDLSSRSPIGYVPTGETGVALSPARTGTSRHRSRSSFSSRHREAGKVGAGVPNVRGKALAVSKMFWVLFVTTSLLSGTGLMYINNVGSISQALFAKGDPEFDEKKASQWQATQVSAVSIANCLGRVFIGVVADFTKNNLHKPRSWCMVLVSSMFIVSQVAVYNIDDVRNLWKGSALLGLAYGGLFGLFPTLVIEWFGLAHFSENWGFVSLSPLIGGNVFSIAFGRNLDAHAPSEPQDALTLPNSDASHQCLLGRECYASSLLMTIAACSTALLLSLYAGWRDYRQAKRELHHRHPQGSVLWDAGED</sequence>
<dbReference type="EMBL" id="MU274903">
    <property type="protein sequence ID" value="KAI0092889.1"/>
    <property type="molecule type" value="Genomic_DNA"/>
</dbReference>
<name>A0ACB8UFS1_9APHY</name>
<reference evidence="1" key="1">
    <citation type="journal article" date="2021" name="Environ. Microbiol.">
        <title>Gene family expansions and transcriptome signatures uncover fungal adaptations to wood decay.</title>
        <authorList>
            <person name="Hage H."/>
            <person name="Miyauchi S."/>
            <person name="Viragh M."/>
            <person name="Drula E."/>
            <person name="Min B."/>
            <person name="Chaduli D."/>
            <person name="Navarro D."/>
            <person name="Favel A."/>
            <person name="Norest M."/>
            <person name="Lesage-Meessen L."/>
            <person name="Balint B."/>
            <person name="Merenyi Z."/>
            <person name="de Eugenio L."/>
            <person name="Morin E."/>
            <person name="Martinez A.T."/>
            <person name="Baldrian P."/>
            <person name="Stursova M."/>
            <person name="Martinez M.J."/>
            <person name="Novotny C."/>
            <person name="Magnuson J.K."/>
            <person name="Spatafora J.W."/>
            <person name="Maurice S."/>
            <person name="Pangilinan J."/>
            <person name="Andreopoulos W."/>
            <person name="LaButti K."/>
            <person name="Hundley H."/>
            <person name="Na H."/>
            <person name="Kuo A."/>
            <person name="Barry K."/>
            <person name="Lipzen A."/>
            <person name="Henrissat B."/>
            <person name="Riley R."/>
            <person name="Ahrendt S."/>
            <person name="Nagy L.G."/>
            <person name="Grigoriev I.V."/>
            <person name="Martin F."/>
            <person name="Rosso M.N."/>
        </authorList>
    </citation>
    <scope>NUCLEOTIDE SEQUENCE</scope>
    <source>
        <strain evidence="1">CBS 384.51</strain>
    </source>
</reference>
<gene>
    <name evidence="1" type="ORF">BDY19DRAFT_926954</name>
</gene>
<protein>
    <submittedName>
        <fullName evidence="1">Major facilitator superfamily domain-containing protein</fullName>
    </submittedName>
</protein>
<evidence type="ECO:0000313" key="1">
    <source>
        <dbReference type="EMBL" id="KAI0092889.1"/>
    </source>
</evidence>
<dbReference type="Proteomes" id="UP001055072">
    <property type="component" value="Unassembled WGS sequence"/>
</dbReference>
<accession>A0ACB8UFS1</accession>
<comment type="caution">
    <text evidence="1">The sequence shown here is derived from an EMBL/GenBank/DDBJ whole genome shotgun (WGS) entry which is preliminary data.</text>
</comment>